<protein>
    <submittedName>
        <fullName evidence="1">Uncharacterized protein</fullName>
    </submittedName>
</protein>
<dbReference type="EMBL" id="JACVVK020000523">
    <property type="protein sequence ID" value="KAK7468089.1"/>
    <property type="molecule type" value="Genomic_DNA"/>
</dbReference>
<evidence type="ECO:0000313" key="1">
    <source>
        <dbReference type="EMBL" id="KAK7468089.1"/>
    </source>
</evidence>
<dbReference type="Proteomes" id="UP001519460">
    <property type="component" value="Unassembled WGS sequence"/>
</dbReference>
<feature type="non-terminal residue" evidence="1">
    <location>
        <position position="162"/>
    </location>
</feature>
<sequence length="162" mass="17265">MPGSKGQRVSVGDSDLGLEVKGKGLEVYVTGRELLDALHELGRMFPSMGSLNVSVAAIQTNKLSPILPLSSTGREKSACSSEVENESVWCFDLWDKFGRGQSEWTVSGLETPGLQCGPDVGGLPEAYLRRSSGQRCLLPGIAHVIGRPLRDHRSGGDGVKEG</sequence>
<name>A0ABD0JB63_9CAEN</name>
<evidence type="ECO:0000313" key="2">
    <source>
        <dbReference type="Proteomes" id="UP001519460"/>
    </source>
</evidence>
<keyword evidence="2" id="KW-1185">Reference proteome</keyword>
<comment type="caution">
    <text evidence="1">The sequence shown here is derived from an EMBL/GenBank/DDBJ whole genome shotgun (WGS) entry which is preliminary data.</text>
</comment>
<proteinExistence type="predicted"/>
<dbReference type="AlphaFoldDB" id="A0ABD0JB63"/>
<organism evidence="1 2">
    <name type="scientific">Batillaria attramentaria</name>
    <dbReference type="NCBI Taxonomy" id="370345"/>
    <lineage>
        <taxon>Eukaryota</taxon>
        <taxon>Metazoa</taxon>
        <taxon>Spiralia</taxon>
        <taxon>Lophotrochozoa</taxon>
        <taxon>Mollusca</taxon>
        <taxon>Gastropoda</taxon>
        <taxon>Caenogastropoda</taxon>
        <taxon>Sorbeoconcha</taxon>
        <taxon>Cerithioidea</taxon>
        <taxon>Batillariidae</taxon>
        <taxon>Batillaria</taxon>
    </lineage>
</organism>
<gene>
    <name evidence="1" type="ORF">BaRGS_00036672</name>
</gene>
<reference evidence="1 2" key="1">
    <citation type="journal article" date="2023" name="Sci. Data">
        <title>Genome assembly of the Korean intertidal mud-creeper Batillaria attramentaria.</title>
        <authorList>
            <person name="Patra A.K."/>
            <person name="Ho P.T."/>
            <person name="Jun S."/>
            <person name="Lee S.J."/>
            <person name="Kim Y."/>
            <person name="Won Y.J."/>
        </authorList>
    </citation>
    <scope>NUCLEOTIDE SEQUENCE [LARGE SCALE GENOMIC DNA]</scope>
    <source>
        <strain evidence="1">Wonlab-2016</strain>
    </source>
</reference>
<accession>A0ABD0JB63</accession>